<dbReference type="GO" id="GO:0000329">
    <property type="term" value="C:fungal-type vacuole membrane"/>
    <property type="evidence" value="ECO:0007669"/>
    <property type="project" value="TreeGrafter"/>
</dbReference>
<dbReference type="PANTHER" id="PTHR22950">
    <property type="entry name" value="AMINO ACID TRANSPORTER"/>
    <property type="match status" value="1"/>
</dbReference>
<dbReference type="GO" id="GO:0015189">
    <property type="term" value="F:L-lysine transmembrane transporter activity"/>
    <property type="evidence" value="ECO:0007669"/>
    <property type="project" value="TreeGrafter"/>
</dbReference>
<evidence type="ECO:0000256" key="5">
    <source>
        <dbReference type="ARBA" id="ARBA00022989"/>
    </source>
</evidence>
<reference evidence="10" key="1">
    <citation type="submission" date="2022-10" db="EMBL/GenBank/DDBJ databases">
        <authorList>
            <person name="Byrne P K."/>
        </authorList>
    </citation>
    <scope>NUCLEOTIDE SEQUENCE</scope>
    <source>
        <strain evidence="10">CBS7001</strain>
    </source>
</reference>
<comment type="similarity">
    <text evidence="2">Belongs to the amino acid/polyamine transporter 2 family.</text>
</comment>
<feature type="transmembrane region" description="Helical" evidence="8">
    <location>
        <begin position="36"/>
        <end position="56"/>
    </location>
</feature>
<sequence length="491" mass="53745">MEPTSSALSSIANLVKTIVGAGTLAIPYSFKSDGVLIGILLILLAAVTSGLGLFVLSKCSKTLINPRNSSFFTLCMLTYPTLAPIFDLAMIVQCFGVGLSYLVLIGDLFPGLFGGDRNYWIIASTVVIIPLCLVKKLDQLKYSSILGLFALAYISIFIFSHFAFELGKGKLTDVLENDICWWKIHDVKGLLSTFSIIIFAYTGSMNLFPMINELKDNSMENITLVINNSITLSTILFLIVGLSGYLTFGNKTSGNLMLNYDPNSIWIVIGKFCLGSMLILSFPLLFQPLRVAVNNVIIWLEITFGNADPNEDTQVSEYTRASNMRPISMTVDDPTQSNALAGDATSDDEQDRLIPNGNLDNGSIESQGYRNNNEGTMAVPVDNEHHAPFVKARFYWITAVLLISMYTLALSVQSFALVLSLVGATGSTSISFTLPGLFGYKLIGSDSLAVGKMIPPRDRFYKRCSLLLVFYGLSVMFLSLYVTLFNTPDNA</sequence>
<accession>A0AA35JKB1</accession>
<dbReference type="GO" id="GO:0015194">
    <property type="term" value="F:L-serine transmembrane transporter activity"/>
    <property type="evidence" value="ECO:0007669"/>
    <property type="project" value="TreeGrafter"/>
</dbReference>
<comment type="subcellular location">
    <subcellularLocation>
        <location evidence="1">Vacuole membrane</location>
        <topology evidence="1">Multi-pass membrane protein</topology>
    </subcellularLocation>
</comment>
<evidence type="ECO:0000256" key="7">
    <source>
        <dbReference type="SAM" id="MobiDB-lite"/>
    </source>
</evidence>
<organism evidence="10 11">
    <name type="scientific">Saccharomyces uvarum</name>
    <name type="common">Yeast</name>
    <name type="synonym">Saccharomyces bayanus var. uvarum</name>
    <dbReference type="NCBI Taxonomy" id="230603"/>
    <lineage>
        <taxon>Eukaryota</taxon>
        <taxon>Fungi</taxon>
        <taxon>Dikarya</taxon>
        <taxon>Ascomycota</taxon>
        <taxon>Saccharomycotina</taxon>
        <taxon>Saccharomycetes</taxon>
        <taxon>Saccharomycetales</taxon>
        <taxon>Saccharomycetaceae</taxon>
        <taxon>Saccharomyces</taxon>
    </lineage>
</organism>
<evidence type="ECO:0000259" key="9">
    <source>
        <dbReference type="Pfam" id="PF01490"/>
    </source>
</evidence>
<dbReference type="GO" id="GO:0005302">
    <property type="term" value="F:L-tyrosine transmembrane transporter activity"/>
    <property type="evidence" value="ECO:0007669"/>
    <property type="project" value="TreeGrafter"/>
</dbReference>
<dbReference type="EMBL" id="OX365920">
    <property type="protein sequence ID" value="CAI4065331.1"/>
    <property type="molecule type" value="Genomic_DNA"/>
</dbReference>
<feature type="transmembrane region" description="Helical" evidence="8">
    <location>
        <begin position="146"/>
        <end position="164"/>
    </location>
</feature>
<dbReference type="GO" id="GO:0005313">
    <property type="term" value="F:L-glutamate transmembrane transporter activity"/>
    <property type="evidence" value="ECO:0007669"/>
    <property type="project" value="TreeGrafter"/>
</dbReference>
<feature type="transmembrane region" description="Helical" evidence="8">
    <location>
        <begin position="117"/>
        <end position="134"/>
    </location>
</feature>
<feature type="transmembrane region" description="Helical" evidence="8">
    <location>
        <begin position="464"/>
        <end position="484"/>
    </location>
</feature>
<keyword evidence="5 8" id="KW-1133">Transmembrane helix</keyword>
<feature type="transmembrane region" description="Helical" evidence="8">
    <location>
        <begin position="418"/>
        <end position="443"/>
    </location>
</feature>
<feature type="transmembrane region" description="Helical" evidence="8">
    <location>
        <begin position="191"/>
        <end position="212"/>
    </location>
</feature>
<evidence type="ECO:0000256" key="2">
    <source>
        <dbReference type="ARBA" id="ARBA00008066"/>
    </source>
</evidence>
<dbReference type="GO" id="GO:0005290">
    <property type="term" value="F:L-histidine transmembrane transporter activity"/>
    <property type="evidence" value="ECO:0007669"/>
    <property type="project" value="TreeGrafter"/>
</dbReference>
<dbReference type="AlphaFoldDB" id="A0AA35JKB1"/>
<feature type="region of interest" description="Disordered" evidence="7">
    <location>
        <begin position="331"/>
        <end position="357"/>
    </location>
</feature>
<proteinExistence type="inferred from homology"/>
<dbReference type="InterPro" id="IPR013057">
    <property type="entry name" value="AA_transpt_TM"/>
</dbReference>
<feature type="transmembrane region" description="Helical" evidence="8">
    <location>
        <begin position="12"/>
        <end position="30"/>
    </location>
</feature>
<evidence type="ECO:0000256" key="8">
    <source>
        <dbReference type="SAM" id="Phobius"/>
    </source>
</evidence>
<keyword evidence="3" id="KW-0926">Vacuole</keyword>
<feature type="transmembrane region" description="Helical" evidence="8">
    <location>
        <begin position="265"/>
        <end position="286"/>
    </location>
</feature>
<gene>
    <name evidence="10" type="primary">SUVC09G0850</name>
    <name evidence="10" type="ORF">SUVC_09G0850</name>
</gene>
<evidence type="ECO:0000256" key="6">
    <source>
        <dbReference type="ARBA" id="ARBA00023136"/>
    </source>
</evidence>
<evidence type="ECO:0000313" key="11">
    <source>
        <dbReference type="Proteomes" id="UP001162090"/>
    </source>
</evidence>
<dbReference type="Pfam" id="PF01490">
    <property type="entry name" value="Aa_trans"/>
    <property type="match status" value="1"/>
</dbReference>
<dbReference type="Gene3D" id="1.20.1740.10">
    <property type="entry name" value="Amino acid/polyamine transporter I"/>
    <property type="match status" value="1"/>
</dbReference>
<feature type="domain" description="Amino acid transporter transmembrane" evidence="9">
    <location>
        <begin position="4"/>
        <end position="477"/>
    </location>
</feature>
<keyword evidence="4 8" id="KW-0812">Transmembrane</keyword>
<dbReference type="Proteomes" id="UP001162090">
    <property type="component" value="Chromosome 9"/>
</dbReference>
<name>A0AA35JKB1_SACUV</name>
<evidence type="ECO:0000256" key="4">
    <source>
        <dbReference type="ARBA" id="ARBA00022692"/>
    </source>
</evidence>
<evidence type="ECO:0000256" key="1">
    <source>
        <dbReference type="ARBA" id="ARBA00004128"/>
    </source>
</evidence>
<feature type="transmembrane region" description="Helical" evidence="8">
    <location>
        <begin position="394"/>
        <end position="412"/>
    </location>
</feature>
<feature type="transmembrane region" description="Helical" evidence="8">
    <location>
        <begin position="224"/>
        <end position="245"/>
    </location>
</feature>
<keyword evidence="6 8" id="KW-0472">Membrane</keyword>
<evidence type="ECO:0000256" key="3">
    <source>
        <dbReference type="ARBA" id="ARBA00022554"/>
    </source>
</evidence>
<protein>
    <recommendedName>
        <fullName evidence="9">Amino acid transporter transmembrane domain-containing protein</fullName>
    </recommendedName>
</protein>
<evidence type="ECO:0000313" key="10">
    <source>
        <dbReference type="EMBL" id="CAI4065331.1"/>
    </source>
</evidence>
<dbReference type="GO" id="GO:0061459">
    <property type="term" value="F:L-arginine transmembrane transporter activity"/>
    <property type="evidence" value="ECO:0007669"/>
    <property type="project" value="TreeGrafter"/>
</dbReference>
<feature type="transmembrane region" description="Helical" evidence="8">
    <location>
        <begin position="77"/>
        <end position="105"/>
    </location>
</feature>
<dbReference type="PANTHER" id="PTHR22950:SF224">
    <property type="entry name" value="VACUOLAR AMINO ACID TRANSPORTER 7"/>
    <property type="match status" value="1"/>
</dbReference>